<dbReference type="EMBL" id="HACA01021782">
    <property type="protein sequence ID" value="CDW39143.1"/>
    <property type="molecule type" value="Transcribed_RNA"/>
</dbReference>
<organism evidence="1">
    <name type="scientific">Lepeophtheirus salmonis</name>
    <name type="common">Salmon louse</name>
    <name type="synonym">Caligus salmonis</name>
    <dbReference type="NCBI Taxonomy" id="72036"/>
    <lineage>
        <taxon>Eukaryota</taxon>
        <taxon>Metazoa</taxon>
        <taxon>Ecdysozoa</taxon>
        <taxon>Arthropoda</taxon>
        <taxon>Crustacea</taxon>
        <taxon>Multicrustacea</taxon>
        <taxon>Hexanauplia</taxon>
        <taxon>Copepoda</taxon>
        <taxon>Siphonostomatoida</taxon>
        <taxon>Caligidae</taxon>
        <taxon>Lepeophtheirus</taxon>
    </lineage>
</organism>
<accession>A0A0K2ULJ8</accession>
<proteinExistence type="predicted"/>
<evidence type="ECO:0000313" key="1">
    <source>
        <dbReference type="EMBL" id="CDW39143.1"/>
    </source>
</evidence>
<dbReference type="AlphaFoldDB" id="A0A0K2ULJ8"/>
<protein>
    <submittedName>
        <fullName evidence="1">Uncharacterized protein</fullName>
    </submittedName>
</protein>
<name>A0A0K2ULJ8_LEPSM</name>
<sequence length="48" mass="5594">MVSSILKQICRRVFKWPDRYLLSTTVSSGKLGNLFIHFATCCNHFFNI</sequence>
<reference evidence="1" key="1">
    <citation type="submission" date="2014-05" db="EMBL/GenBank/DDBJ databases">
        <authorList>
            <person name="Chronopoulou M."/>
        </authorList>
    </citation>
    <scope>NUCLEOTIDE SEQUENCE</scope>
    <source>
        <tissue evidence="1">Whole organism</tissue>
    </source>
</reference>